<keyword evidence="2" id="KW-1185">Reference proteome</keyword>
<accession>A0ABV1M862</accession>
<evidence type="ECO:0000313" key="1">
    <source>
        <dbReference type="EMBL" id="MEQ6292191.1"/>
    </source>
</evidence>
<reference evidence="1" key="1">
    <citation type="submission" date="2024-06" db="EMBL/GenBank/DDBJ databases">
        <title>Genome sequence of Vogesella sp. MAHUQ-64.</title>
        <authorList>
            <person name="Huq M.A."/>
        </authorList>
    </citation>
    <scope>NUCLEOTIDE SEQUENCE</scope>
    <source>
        <strain evidence="1">MAHUQ-64</strain>
    </source>
</reference>
<sequence>MKELVIKAIRAAGGKSWPKDVAKFIWDGYEKELKASGDFLYTWQYDVRWAAQALRNEGVLKPVNGRRDLPWELI</sequence>
<gene>
    <name evidence="1" type="ORF">ABNW52_16370</name>
</gene>
<dbReference type="EMBL" id="JBEFLD010000009">
    <property type="protein sequence ID" value="MEQ6292191.1"/>
    <property type="molecule type" value="Genomic_DNA"/>
</dbReference>
<comment type="caution">
    <text evidence="1">The sequence shown here is derived from an EMBL/GenBank/DDBJ whole genome shotgun (WGS) entry which is preliminary data.</text>
</comment>
<dbReference type="Proteomes" id="UP001433638">
    <property type="component" value="Unassembled WGS sequence"/>
</dbReference>
<name>A0ABV1M862_9NEIS</name>
<organism evidence="1 2">
    <name type="scientific">Vogesella oryzagri</name>
    <dbReference type="NCBI Taxonomy" id="3160864"/>
    <lineage>
        <taxon>Bacteria</taxon>
        <taxon>Pseudomonadati</taxon>
        <taxon>Pseudomonadota</taxon>
        <taxon>Betaproteobacteria</taxon>
        <taxon>Neisseriales</taxon>
        <taxon>Chromobacteriaceae</taxon>
        <taxon>Vogesella</taxon>
    </lineage>
</organism>
<evidence type="ECO:0000313" key="2">
    <source>
        <dbReference type="Proteomes" id="UP001433638"/>
    </source>
</evidence>
<dbReference type="RefSeq" id="WP_349590121.1">
    <property type="nucleotide sequence ID" value="NZ_JBEFLD010000009.1"/>
</dbReference>
<protein>
    <submittedName>
        <fullName evidence="1">Uncharacterized protein</fullName>
    </submittedName>
</protein>
<proteinExistence type="predicted"/>